<dbReference type="AlphaFoldDB" id="W7D959"/>
<dbReference type="Pfam" id="PF09979">
    <property type="entry name" value="DUF2213"/>
    <property type="match status" value="1"/>
</dbReference>
<accession>W7D959</accession>
<evidence type="ECO:0008006" key="5">
    <source>
        <dbReference type="Google" id="ProtNLM"/>
    </source>
</evidence>
<gene>
    <name evidence="3" type="ORF">MCOL2_20191</name>
</gene>
<dbReference type="PIRSF" id="PIRSF029215">
    <property type="entry name" value="UCP029215"/>
    <property type="match status" value="1"/>
</dbReference>
<evidence type="ECO:0000313" key="4">
    <source>
        <dbReference type="Proteomes" id="UP000019241"/>
    </source>
</evidence>
<feature type="region of interest" description="Disordered" evidence="2">
    <location>
        <begin position="292"/>
        <end position="328"/>
    </location>
</feature>
<evidence type="ECO:0000256" key="2">
    <source>
        <dbReference type="SAM" id="MobiDB-lite"/>
    </source>
</evidence>
<dbReference type="PATRIC" id="fig|1265822.4.peg.4128"/>
<evidence type="ECO:0000313" key="3">
    <source>
        <dbReference type="EMBL" id="EUJ44051.1"/>
    </source>
</evidence>
<dbReference type="Proteomes" id="UP000019241">
    <property type="component" value="Unassembled WGS sequence"/>
</dbReference>
<organism evidence="3 4">
    <name type="scientific">Listeria fleischmannii FSL S10-1203</name>
    <dbReference type="NCBI Taxonomy" id="1265822"/>
    <lineage>
        <taxon>Bacteria</taxon>
        <taxon>Bacillati</taxon>
        <taxon>Bacillota</taxon>
        <taxon>Bacilli</taxon>
        <taxon>Bacillales</taxon>
        <taxon>Listeriaceae</taxon>
        <taxon>Listeria</taxon>
    </lineage>
</organism>
<feature type="coiled-coil region" evidence="1">
    <location>
        <begin position="172"/>
        <end position="223"/>
    </location>
</feature>
<dbReference type="RefSeq" id="WP_254260294.1">
    <property type="nucleotide sequence ID" value="NZ_AODM01000089.1"/>
</dbReference>
<proteinExistence type="predicted"/>
<keyword evidence="1" id="KW-0175">Coiled coil</keyword>
<dbReference type="EMBL" id="AODM01000089">
    <property type="protein sequence ID" value="EUJ44051.1"/>
    <property type="molecule type" value="Genomic_DNA"/>
</dbReference>
<comment type="caution">
    <text evidence="3">The sequence shown here is derived from an EMBL/GenBank/DDBJ whole genome shotgun (WGS) entry which is preliminary data.</text>
</comment>
<sequence length="328" mass="36436">MARCTWRQNFQKTFFSADTIQSLNAKPVTDDHPKVPVNASNYKELSVGTTHTDAAVSDNKLFVSFTITDSKTIQKVKSGKRELSLGFESELVEEEGTYGGERYDAVQKSVIINHLAIVDEGRVGPDISIRGDSMAYMIDKKTNKYEGGSKNMATIKVDSKEYEVDSAVKSHMTALEAKVEAANAKAEKVDNLEGERDGLKAKVTQLEEELEEAKENTVSEEEIDKAVEERAELVDSAKTFLGDSYDFKGKTSREIKEEVVKTSIDSFDATDKSDDYVNGFFESLAKTADTKGFTRDANFGRSKPSDENEEELEKKKAARRNIGKKGDK</sequence>
<dbReference type="InterPro" id="IPR016913">
    <property type="entry name" value="UCP029215"/>
</dbReference>
<name>W7D959_9LIST</name>
<reference evidence="3 4" key="1">
    <citation type="submission" date="2012-12" db="EMBL/GenBank/DDBJ databases">
        <title>Novel taxa of Listeriaceae from agricultural environments in the United States.</title>
        <authorList>
            <person name="den Bakker H.C."/>
            <person name="Allred A."/>
            <person name="Warchocki S."/>
            <person name="Wright E.M."/>
            <person name="Burrell A."/>
            <person name="Nightingale K.K."/>
            <person name="Kephart D."/>
            <person name="Wiedmann M."/>
        </authorList>
    </citation>
    <scope>NUCLEOTIDE SEQUENCE [LARGE SCALE GENOMIC DNA]</scope>
    <source>
        <strain evidence="3 4">FSL S10-1203</strain>
    </source>
</reference>
<feature type="compositionally biased region" description="Basic residues" evidence="2">
    <location>
        <begin position="316"/>
        <end position="328"/>
    </location>
</feature>
<evidence type="ECO:0000256" key="1">
    <source>
        <dbReference type="SAM" id="Coils"/>
    </source>
</evidence>
<protein>
    <recommendedName>
        <fullName evidence="5">DUF2213 domain-containing protein</fullName>
    </recommendedName>
</protein>